<dbReference type="EMBL" id="CP021023">
    <property type="protein sequence ID" value="ARN56770.1"/>
    <property type="molecule type" value="Genomic_DNA"/>
</dbReference>
<evidence type="ECO:0000259" key="2">
    <source>
        <dbReference type="SMART" id="SM00400"/>
    </source>
</evidence>
<feature type="region of interest" description="Disordered" evidence="1">
    <location>
        <begin position="168"/>
        <end position="199"/>
    </location>
</feature>
<dbReference type="GO" id="GO:0003899">
    <property type="term" value="F:DNA-directed RNA polymerase activity"/>
    <property type="evidence" value="ECO:0007669"/>
    <property type="project" value="InterPro"/>
</dbReference>
<dbReference type="Pfam" id="PF01807">
    <property type="entry name" value="Zn_ribbon_DnaG"/>
    <property type="match status" value="1"/>
</dbReference>
<dbReference type="AlphaFoldDB" id="A0A1W6LLU3"/>
<dbReference type="GO" id="GO:0006260">
    <property type="term" value="P:DNA replication"/>
    <property type="evidence" value="ECO:0007669"/>
    <property type="project" value="InterPro"/>
</dbReference>
<name>A0A1W6LLU3_9BACT</name>
<gene>
    <name evidence="3" type="ORF">STSP1_01161</name>
</gene>
<dbReference type="Proteomes" id="UP000193334">
    <property type="component" value="Chromosome"/>
</dbReference>
<dbReference type="SUPFAM" id="SSF57783">
    <property type="entry name" value="Zinc beta-ribbon"/>
    <property type="match status" value="1"/>
</dbReference>
<keyword evidence="4" id="KW-1185">Reference proteome</keyword>
<feature type="domain" description="Zinc finger CHC2-type" evidence="2">
    <location>
        <begin position="29"/>
        <end position="81"/>
    </location>
</feature>
<dbReference type="InterPro" id="IPR036977">
    <property type="entry name" value="DNA_primase_Znf_CHC2"/>
</dbReference>
<dbReference type="RefSeq" id="WP_085755456.1">
    <property type="nucleotide sequence ID" value="NZ_CP021023.1"/>
</dbReference>
<evidence type="ECO:0000313" key="4">
    <source>
        <dbReference type="Proteomes" id="UP000193334"/>
    </source>
</evidence>
<reference evidence="4" key="1">
    <citation type="submission" date="2017-04" db="EMBL/GenBank/DDBJ databases">
        <title>Comparative genomics and description of representatives of a novel lineage of planctomycetes thriving in anoxic sediments.</title>
        <authorList>
            <person name="Spring S."/>
            <person name="Bunk B."/>
            <person name="Sproer C."/>
        </authorList>
    </citation>
    <scope>NUCLEOTIDE SEQUENCE [LARGE SCALE GENOMIC DNA]</scope>
    <source>
        <strain evidence="4">ST-PulAB-D4</strain>
    </source>
</reference>
<dbReference type="Gene3D" id="3.90.580.10">
    <property type="entry name" value="Zinc finger, CHC2-type domain"/>
    <property type="match status" value="1"/>
</dbReference>
<accession>A0A1W6LLU3</accession>
<dbReference type="SMART" id="SM00400">
    <property type="entry name" value="ZnF_CHCC"/>
    <property type="match status" value="1"/>
</dbReference>
<sequence length="199" mass="22059">MGFADLRKRDRAALAAELEAAGAQLKGDSCCCPFHEDKHPSAGIYQNEAGFWMYKCHSCGFCGSVWDVEAESRGEAAPELIKAAQRNSEPLRGKRENSPEPKLAKAYPDIESLKAACRRNLPAPRSCAGRNRDCRWNCLQLHKPAGIRWASGSSAAVYREVKHLQNLPENPTGRKIRPVQKSGRYLPENQTGTCPKIRP</sequence>
<organism evidence="3 4">
    <name type="scientific">Sedimentisphaera salicampi</name>
    <dbReference type="NCBI Taxonomy" id="1941349"/>
    <lineage>
        <taxon>Bacteria</taxon>
        <taxon>Pseudomonadati</taxon>
        <taxon>Planctomycetota</taxon>
        <taxon>Phycisphaerae</taxon>
        <taxon>Sedimentisphaerales</taxon>
        <taxon>Sedimentisphaeraceae</taxon>
        <taxon>Sedimentisphaera</taxon>
    </lineage>
</organism>
<evidence type="ECO:0000256" key="1">
    <source>
        <dbReference type="SAM" id="MobiDB-lite"/>
    </source>
</evidence>
<dbReference type="GO" id="GO:0008270">
    <property type="term" value="F:zinc ion binding"/>
    <property type="evidence" value="ECO:0007669"/>
    <property type="project" value="InterPro"/>
</dbReference>
<proteinExistence type="predicted"/>
<dbReference type="InterPro" id="IPR002694">
    <property type="entry name" value="Znf_CHC2"/>
</dbReference>
<dbReference type="KEGG" id="pbp:STSP1_01161"/>
<protein>
    <submittedName>
        <fullName evidence="3">DNA primase</fullName>
    </submittedName>
</protein>
<dbReference type="GO" id="GO:0003677">
    <property type="term" value="F:DNA binding"/>
    <property type="evidence" value="ECO:0007669"/>
    <property type="project" value="InterPro"/>
</dbReference>
<evidence type="ECO:0000313" key="3">
    <source>
        <dbReference type="EMBL" id="ARN56770.1"/>
    </source>
</evidence>
<dbReference type="STRING" id="1941349.STSP1_01161"/>